<protein>
    <submittedName>
        <fullName evidence="2">Protein CBG26069</fullName>
    </submittedName>
</protein>
<dbReference type="EMBL" id="HE600921">
    <property type="protein sequence ID" value="CAS00832.1"/>
    <property type="molecule type" value="Genomic_DNA"/>
</dbReference>
<dbReference type="AlphaFoldDB" id="B6ILQ2"/>
<accession>B6ILQ2</accession>
<sequence length="278" mass="31385">MAYEVTAQGRSCRDSYTCTSDEYCRNAVCVPNTRRHLFRKSSGDVTVQKKVGGAKKSRYCTSSFDCFRGWSNMNSENPTSSNGPNDEVYDNDECPEEKEWLEYIRKNPQAKYQPLTLEHFFTQAKIIAEQMGTGWYSSGRGGSDEEKTENKDSDQEDSGAQPEIQAPEPKNGPTRKLKLEKWKKKFLKNQVDPGSDEIKTFPGQFIAVTRSKGCTNFINFRIQNTSNRPIKYSAELKNPFLEVVENSDGIMDAGNLATVPIVCKFESNAPVHDELVLL</sequence>
<keyword evidence="3" id="KW-1185">Reference proteome</keyword>
<evidence type="ECO:0000313" key="4">
    <source>
        <dbReference type="WormBase" id="CBG26069"/>
    </source>
</evidence>
<name>B6ILQ2_CAEBR</name>
<dbReference type="CTD" id="68917551"/>
<dbReference type="InParanoid" id="B6ILQ2"/>
<dbReference type="GeneID" id="68917551"/>
<reference evidence="2 3" key="2">
    <citation type="journal article" date="2011" name="PLoS Genet.">
        <title>Caenorhabditis briggsae recombinant inbred line genotypes reveal inter-strain incompatibility and the evolution of recombination.</title>
        <authorList>
            <person name="Ross J.A."/>
            <person name="Koboldt D.C."/>
            <person name="Staisch J.E."/>
            <person name="Chamberlin H.M."/>
            <person name="Gupta B.P."/>
            <person name="Miller R.D."/>
            <person name="Baird S.E."/>
            <person name="Haag E.S."/>
        </authorList>
    </citation>
    <scope>NUCLEOTIDE SEQUENCE [LARGE SCALE GENOMIC DNA]</scope>
    <source>
        <strain evidence="2 3">AF16</strain>
    </source>
</reference>
<reference evidence="2 3" key="1">
    <citation type="journal article" date="2003" name="PLoS Biol.">
        <title>The genome sequence of Caenorhabditis briggsae: a platform for comparative genomics.</title>
        <authorList>
            <person name="Stein L.D."/>
            <person name="Bao Z."/>
            <person name="Blasiar D."/>
            <person name="Blumenthal T."/>
            <person name="Brent M.R."/>
            <person name="Chen N."/>
            <person name="Chinwalla A."/>
            <person name="Clarke L."/>
            <person name="Clee C."/>
            <person name="Coghlan A."/>
            <person name="Coulson A."/>
            <person name="D'Eustachio P."/>
            <person name="Fitch D.H."/>
            <person name="Fulton L.A."/>
            <person name="Fulton R.E."/>
            <person name="Griffiths-Jones S."/>
            <person name="Harris T.W."/>
            <person name="Hillier L.W."/>
            <person name="Kamath R."/>
            <person name="Kuwabara P.E."/>
            <person name="Mardis E.R."/>
            <person name="Marra M.A."/>
            <person name="Miner T.L."/>
            <person name="Minx P."/>
            <person name="Mullikin J.C."/>
            <person name="Plumb R.W."/>
            <person name="Rogers J."/>
            <person name="Schein J.E."/>
            <person name="Sohrmann M."/>
            <person name="Spieth J."/>
            <person name="Stajich J.E."/>
            <person name="Wei C."/>
            <person name="Willey D."/>
            <person name="Wilson R.K."/>
            <person name="Durbin R."/>
            <person name="Waterston R.H."/>
        </authorList>
    </citation>
    <scope>NUCLEOTIDE SEQUENCE [LARGE SCALE GENOMIC DNA]</scope>
    <source>
        <strain evidence="2 3">AF16</strain>
    </source>
</reference>
<evidence type="ECO:0000313" key="2">
    <source>
        <dbReference type="EMBL" id="CAS00832.1"/>
    </source>
</evidence>
<organism evidence="2 3">
    <name type="scientific">Caenorhabditis briggsae</name>
    <dbReference type="NCBI Taxonomy" id="6238"/>
    <lineage>
        <taxon>Eukaryota</taxon>
        <taxon>Metazoa</taxon>
        <taxon>Ecdysozoa</taxon>
        <taxon>Nematoda</taxon>
        <taxon>Chromadorea</taxon>
        <taxon>Rhabditida</taxon>
        <taxon>Rhabditina</taxon>
        <taxon>Rhabditomorpha</taxon>
        <taxon>Rhabditoidea</taxon>
        <taxon>Rhabditidae</taxon>
        <taxon>Peloderinae</taxon>
        <taxon>Caenorhabditis</taxon>
    </lineage>
</organism>
<proteinExistence type="predicted"/>
<dbReference type="WormBase" id="CBG26069">
    <property type="protein sequence ID" value="CBP44243"/>
    <property type="gene ID" value="WBGene00087483"/>
</dbReference>
<evidence type="ECO:0000313" key="3">
    <source>
        <dbReference type="Proteomes" id="UP000008549"/>
    </source>
</evidence>
<feature type="compositionally biased region" description="Basic and acidic residues" evidence="1">
    <location>
        <begin position="142"/>
        <end position="153"/>
    </location>
</feature>
<feature type="region of interest" description="Disordered" evidence="1">
    <location>
        <begin position="136"/>
        <end position="175"/>
    </location>
</feature>
<dbReference type="HOGENOM" id="CLU_1001955_0_0_1"/>
<dbReference type="Proteomes" id="UP000008549">
    <property type="component" value="Unassembled WGS sequence"/>
</dbReference>
<gene>
    <name evidence="2 4" type="ORF">CBG26069</name>
    <name evidence="2" type="ORF">CBG_26069</name>
</gene>
<dbReference type="RefSeq" id="XP_045100390.1">
    <property type="nucleotide sequence ID" value="XM_045244595.1"/>
</dbReference>
<dbReference type="KEGG" id="cbr:CBG_26069"/>
<evidence type="ECO:0000256" key="1">
    <source>
        <dbReference type="SAM" id="MobiDB-lite"/>
    </source>
</evidence>